<feature type="compositionally biased region" description="Polar residues" evidence="1">
    <location>
        <begin position="157"/>
        <end position="168"/>
    </location>
</feature>
<evidence type="ECO:0000313" key="3">
    <source>
        <dbReference type="Proteomes" id="UP000019478"/>
    </source>
</evidence>
<accession>W9XAF5</accession>
<dbReference type="EMBL" id="AMGY01000011">
    <property type="protein sequence ID" value="EXJ77228.1"/>
    <property type="molecule type" value="Genomic_DNA"/>
</dbReference>
<name>W9XAF5_9EURO</name>
<protein>
    <submittedName>
        <fullName evidence="2">Uncharacterized protein</fullName>
    </submittedName>
</protein>
<dbReference type="Proteomes" id="UP000019478">
    <property type="component" value="Unassembled WGS sequence"/>
</dbReference>
<feature type="compositionally biased region" description="Basic and acidic residues" evidence="1">
    <location>
        <begin position="176"/>
        <end position="187"/>
    </location>
</feature>
<feature type="region of interest" description="Disordered" evidence="1">
    <location>
        <begin position="131"/>
        <end position="258"/>
    </location>
</feature>
<evidence type="ECO:0000313" key="2">
    <source>
        <dbReference type="EMBL" id="EXJ77228.1"/>
    </source>
</evidence>
<comment type="caution">
    <text evidence="2">The sequence shown here is derived from an EMBL/GenBank/DDBJ whole genome shotgun (WGS) entry which is preliminary data.</text>
</comment>
<gene>
    <name evidence="2" type="ORF">A1O3_10386</name>
</gene>
<evidence type="ECO:0000256" key="1">
    <source>
        <dbReference type="SAM" id="MobiDB-lite"/>
    </source>
</evidence>
<sequence length="444" mass="49341">MTLGSAWYYDTDTSKAYASSHVRWVNAASSFNIIHEEASCTIAVQQISTISVENNGPRRMCLHLPWRKQHDHATSQRKGPSTGRRILFEFRQISHAETFRGWLRHKIGLKASISYSYHQMDALFESTMHNWGGESSVRNRKRTAAAAPEANKRQRTSTRAQSESSSAYKPQYRDAASAEREGYERPRSSQAAKTTRPPNMTSRAASTVSRLEQSTPHDNSQNPPPNASPASTGLGSSSTAAATSMTGTTASAMSDTQDGDTIMTLSHSATQHRITATTSPTLDAEAKIKDILARHQSYTGLMSEFAEHHTAIVCELKDNIRALEVSASTNLAQERKKNEGLADQERLLSQHLQEFQTREVGTQTRITELQERIAVLETQEQGLRREERILQDLLRHVLGPILGISVEACVGLVRSGRSLQQAIIESSTTFTSYIKEEREPSEKE</sequence>
<keyword evidence="3" id="KW-1185">Reference proteome</keyword>
<reference evidence="2 3" key="1">
    <citation type="submission" date="2013-03" db="EMBL/GenBank/DDBJ databases">
        <title>The Genome Sequence of Capronia epimyces CBS 606.96.</title>
        <authorList>
            <consortium name="The Broad Institute Genomics Platform"/>
            <person name="Cuomo C."/>
            <person name="de Hoog S."/>
            <person name="Gorbushina A."/>
            <person name="Walker B."/>
            <person name="Young S.K."/>
            <person name="Zeng Q."/>
            <person name="Gargeya S."/>
            <person name="Fitzgerald M."/>
            <person name="Haas B."/>
            <person name="Abouelleil A."/>
            <person name="Allen A.W."/>
            <person name="Alvarado L."/>
            <person name="Arachchi H.M."/>
            <person name="Berlin A.M."/>
            <person name="Chapman S.B."/>
            <person name="Gainer-Dewar J."/>
            <person name="Goldberg J."/>
            <person name="Griggs A."/>
            <person name="Gujja S."/>
            <person name="Hansen M."/>
            <person name="Howarth C."/>
            <person name="Imamovic A."/>
            <person name="Ireland A."/>
            <person name="Larimer J."/>
            <person name="McCowan C."/>
            <person name="Murphy C."/>
            <person name="Pearson M."/>
            <person name="Poon T.W."/>
            <person name="Priest M."/>
            <person name="Roberts A."/>
            <person name="Saif S."/>
            <person name="Shea T."/>
            <person name="Sisk P."/>
            <person name="Sykes S."/>
            <person name="Wortman J."/>
            <person name="Nusbaum C."/>
            <person name="Birren B."/>
        </authorList>
    </citation>
    <scope>NUCLEOTIDE SEQUENCE [LARGE SCALE GENOMIC DNA]</scope>
    <source>
        <strain evidence="2 3">CBS 606.96</strain>
    </source>
</reference>
<dbReference type="AlphaFoldDB" id="W9XAF5"/>
<dbReference type="GeneID" id="19174466"/>
<proteinExistence type="predicted"/>
<dbReference type="RefSeq" id="XP_007738666.1">
    <property type="nucleotide sequence ID" value="XM_007740476.1"/>
</dbReference>
<dbReference type="HOGENOM" id="CLU_616762_0_0_1"/>
<organism evidence="2 3">
    <name type="scientific">Capronia epimyces CBS 606.96</name>
    <dbReference type="NCBI Taxonomy" id="1182542"/>
    <lineage>
        <taxon>Eukaryota</taxon>
        <taxon>Fungi</taxon>
        <taxon>Dikarya</taxon>
        <taxon>Ascomycota</taxon>
        <taxon>Pezizomycotina</taxon>
        <taxon>Eurotiomycetes</taxon>
        <taxon>Chaetothyriomycetidae</taxon>
        <taxon>Chaetothyriales</taxon>
        <taxon>Herpotrichiellaceae</taxon>
        <taxon>Capronia</taxon>
    </lineage>
</organism>
<feature type="compositionally biased region" description="Low complexity" evidence="1">
    <location>
        <begin position="228"/>
        <end position="256"/>
    </location>
</feature>
<feature type="compositionally biased region" description="Polar residues" evidence="1">
    <location>
        <begin position="188"/>
        <end position="221"/>
    </location>
</feature>